<dbReference type="InterPro" id="IPR042211">
    <property type="entry name" value="CRISPR-assoc_Cas1_N"/>
</dbReference>
<dbReference type="NCBIfam" id="TIGR03641">
    <property type="entry name" value="cas1_HMARI"/>
    <property type="match status" value="1"/>
</dbReference>
<dbReference type="EMBL" id="NOWF01000015">
    <property type="protein sequence ID" value="OYD06231.1"/>
    <property type="molecule type" value="Genomic_DNA"/>
</dbReference>
<keyword evidence="7 9" id="KW-0238">DNA-binding</keyword>
<dbReference type="GO" id="GO:0043571">
    <property type="term" value="P:maintenance of CRISPR repeat elements"/>
    <property type="evidence" value="ECO:0007669"/>
    <property type="project" value="UniProtKB-UniRule"/>
</dbReference>
<dbReference type="GO" id="GO:0004520">
    <property type="term" value="F:DNA endonuclease activity"/>
    <property type="evidence" value="ECO:0007669"/>
    <property type="project" value="InterPro"/>
</dbReference>
<comment type="cofactor">
    <cofactor evidence="9">
        <name>Mg(2+)</name>
        <dbReference type="ChEBI" id="CHEBI:18420"/>
    </cofactor>
    <cofactor evidence="9">
        <name>Mn(2+)</name>
        <dbReference type="ChEBI" id="CHEBI:29035"/>
    </cofactor>
</comment>
<keyword evidence="8 9" id="KW-0464">Manganese</keyword>
<organism evidence="10 11">
    <name type="scientific">Paludifilum halophilum</name>
    <dbReference type="NCBI Taxonomy" id="1642702"/>
    <lineage>
        <taxon>Bacteria</taxon>
        <taxon>Bacillati</taxon>
        <taxon>Bacillota</taxon>
        <taxon>Bacilli</taxon>
        <taxon>Bacillales</taxon>
        <taxon>Thermoactinomycetaceae</taxon>
        <taxon>Paludifilum</taxon>
    </lineage>
</organism>
<dbReference type="OrthoDB" id="9803119at2"/>
<dbReference type="PANTHER" id="PTHR43219">
    <property type="entry name" value="CRISPR-ASSOCIATED ENDONUCLEASE CAS1"/>
    <property type="match status" value="1"/>
</dbReference>
<keyword evidence="11" id="KW-1185">Reference proteome</keyword>
<dbReference type="GO" id="GO:0046872">
    <property type="term" value="F:metal ion binding"/>
    <property type="evidence" value="ECO:0007669"/>
    <property type="project" value="UniProtKB-UniRule"/>
</dbReference>
<evidence type="ECO:0000256" key="2">
    <source>
        <dbReference type="ARBA" id="ARBA00022723"/>
    </source>
</evidence>
<evidence type="ECO:0000256" key="9">
    <source>
        <dbReference type="HAMAP-Rule" id="MF_01470"/>
    </source>
</evidence>
<dbReference type="PANTHER" id="PTHR43219:SF1">
    <property type="entry name" value="CRISPR-ASSOCIATED ENDONUCLEASE CAS1"/>
    <property type="match status" value="1"/>
</dbReference>
<evidence type="ECO:0000256" key="6">
    <source>
        <dbReference type="ARBA" id="ARBA00023118"/>
    </source>
</evidence>
<evidence type="ECO:0000256" key="7">
    <source>
        <dbReference type="ARBA" id="ARBA00023125"/>
    </source>
</evidence>
<comment type="similarity">
    <text evidence="9">Belongs to the CRISPR-associated endonuclease Cas1 family.</text>
</comment>
<comment type="caution">
    <text evidence="10">The sequence shown here is derived from an EMBL/GenBank/DDBJ whole genome shotgun (WGS) entry which is preliminary data.</text>
</comment>
<dbReference type="Gene3D" id="1.20.120.920">
    <property type="entry name" value="CRISPR-associated endonuclease Cas1, C-terminal domain"/>
    <property type="match status" value="1"/>
</dbReference>
<dbReference type="RefSeq" id="WP_094265887.1">
    <property type="nucleotide sequence ID" value="NZ_NOWF01000015.1"/>
</dbReference>
<dbReference type="HAMAP" id="MF_01470">
    <property type="entry name" value="Cas1"/>
    <property type="match status" value="1"/>
</dbReference>
<dbReference type="Proteomes" id="UP000215459">
    <property type="component" value="Unassembled WGS sequence"/>
</dbReference>
<evidence type="ECO:0000256" key="8">
    <source>
        <dbReference type="ARBA" id="ARBA00023211"/>
    </source>
</evidence>
<dbReference type="InterPro" id="IPR019858">
    <property type="entry name" value="CRISPR-assoc_Cas1_HMARI/TNEAP"/>
</dbReference>
<keyword evidence="2 9" id="KW-0479">Metal-binding</keyword>
<keyword evidence="5 9" id="KW-0460">Magnesium</keyword>
<feature type="binding site" evidence="9">
    <location>
        <position position="222"/>
    </location>
    <ligand>
        <name>Mn(2+)</name>
        <dbReference type="ChEBI" id="CHEBI:29035"/>
    </ligand>
</feature>
<dbReference type="AlphaFoldDB" id="A0A235B1X8"/>
<evidence type="ECO:0000256" key="5">
    <source>
        <dbReference type="ARBA" id="ARBA00022842"/>
    </source>
</evidence>
<comment type="function">
    <text evidence="9">CRISPR (clustered regularly interspaced short palindromic repeat), is an adaptive immune system that provides protection against mobile genetic elements (viruses, transposable elements and conjugative plasmids). CRISPR clusters contain spacers, sequences complementary to antecedent mobile elements, and target invading nucleic acids. CRISPR clusters are transcribed and processed into CRISPR RNA (crRNA). Acts as a dsDNA endonuclease. Involved in the integration of spacer DNA into the CRISPR cassette.</text>
</comment>
<dbReference type="CDD" id="cd09722">
    <property type="entry name" value="Cas1_I-B"/>
    <property type="match status" value="1"/>
</dbReference>
<feature type="binding site" evidence="9">
    <location>
        <position position="237"/>
    </location>
    <ligand>
        <name>Mn(2+)</name>
        <dbReference type="ChEBI" id="CHEBI:29035"/>
    </ligand>
</feature>
<keyword evidence="1 9" id="KW-0540">Nuclease</keyword>
<accession>A0A235B1X8</accession>
<feature type="binding site" evidence="9">
    <location>
        <position position="156"/>
    </location>
    <ligand>
        <name>Mn(2+)</name>
        <dbReference type="ChEBI" id="CHEBI:29035"/>
    </ligand>
</feature>
<dbReference type="EC" id="3.1.-.-" evidence="9"/>
<sequence>MKKSIYVFTNGEMRRKDQTLYFEGEEGRKYIPVEDTKEIHIFGEVNVSKKFLEFCSQKEIILHYYNYHGYYSGSFYPREHLNSGYMTVEQVRHYLDEDKRYRLARLFVDGAGDNMLKVLRYYQNRGKEVGAVADRVESALKDAEKTQDRPMLMAAEGHMREAYYSAFDPILQNKNFRFEKRSKRPPLNRLNALISFGNSILYTILLSEIYKTHLDPRIGFLHTSNFRRFSLQLDVAEIFKPIIVDRLILKMVGKQMLTKKDFDQKLNGILLSENGRKKFVAEMDERMKATVKHRTLNRKVSYRRLLRMELYKLQKHIMGEETYKPFVSPW</sequence>
<proteinExistence type="inferred from homology"/>
<dbReference type="GO" id="GO:0003677">
    <property type="term" value="F:DNA binding"/>
    <property type="evidence" value="ECO:0007669"/>
    <property type="project" value="UniProtKB-KW"/>
</dbReference>
<keyword evidence="3 9" id="KW-0255">Endonuclease</keyword>
<dbReference type="InterPro" id="IPR002729">
    <property type="entry name" value="CRISPR-assoc_Cas1"/>
</dbReference>
<name>A0A235B1X8_9BACL</name>
<dbReference type="Pfam" id="PF01867">
    <property type="entry name" value="Cas_Cas1"/>
    <property type="match status" value="1"/>
</dbReference>
<dbReference type="Gene3D" id="3.100.10.20">
    <property type="entry name" value="CRISPR-associated endonuclease Cas1, N-terminal domain"/>
    <property type="match status" value="1"/>
</dbReference>
<evidence type="ECO:0000313" key="11">
    <source>
        <dbReference type="Proteomes" id="UP000215459"/>
    </source>
</evidence>
<dbReference type="InterPro" id="IPR042206">
    <property type="entry name" value="CRISPR-assoc_Cas1_C"/>
</dbReference>
<keyword evidence="6 9" id="KW-0051">Antiviral defense</keyword>
<evidence type="ECO:0000256" key="4">
    <source>
        <dbReference type="ARBA" id="ARBA00022801"/>
    </source>
</evidence>
<protein>
    <recommendedName>
        <fullName evidence="9">CRISPR-associated endonuclease Cas1</fullName>
        <ecNumber evidence="9">3.1.-.-</ecNumber>
    </recommendedName>
</protein>
<dbReference type="GO" id="GO:0016787">
    <property type="term" value="F:hydrolase activity"/>
    <property type="evidence" value="ECO:0007669"/>
    <property type="project" value="UniProtKB-KW"/>
</dbReference>
<evidence type="ECO:0000256" key="1">
    <source>
        <dbReference type="ARBA" id="ARBA00022722"/>
    </source>
</evidence>
<reference evidence="10 11" key="1">
    <citation type="submission" date="2017-07" db="EMBL/GenBank/DDBJ databases">
        <title>The genome sequence of Paludifilum halophilum highlights mechanisms for microbial adaptation to high salt environemnts.</title>
        <authorList>
            <person name="Belbahri L."/>
        </authorList>
    </citation>
    <scope>NUCLEOTIDE SEQUENCE [LARGE SCALE GENOMIC DNA]</scope>
    <source>
        <strain evidence="10 11">DSM 102817</strain>
    </source>
</reference>
<comment type="subunit">
    <text evidence="9">Homodimer, forms a heterotetramer with a Cas2 homodimer.</text>
</comment>
<evidence type="ECO:0000313" key="10">
    <source>
        <dbReference type="EMBL" id="OYD06231.1"/>
    </source>
</evidence>
<dbReference type="NCBIfam" id="TIGR00287">
    <property type="entry name" value="cas1"/>
    <property type="match status" value="1"/>
</dbReference>
<evidence type="ECO:0000256" key="3">
    <source>
        <dbReference type="ARBA" id="ARBA00022759"/>
    </source>
</evidence>
<keyword evidence="4 9" id="KW-0378">Hydrolase</keyword>
<gene>
    <name evidence="9" type="primary">cas1</name>
    <name evidence="10" type="ORF">CHM34_17375</name>
</gene>
<dbReference type="GO" id="GO:0051607">
    <property type="term" value="P:defense response to virus"/>
    <property type="evidence" value="ECO:0007669"/>
    <property type="project" value="UniProtKB-UniRule"/>
</dbReference>